<feature type="chain" id="PRO_5045951008" evidence="1">
    <location>
        <begin position="34"/>
        <end position="234"/>
    </location>
</feature>
<reference evidence="2 3" key="1">
    <citation type="journal article" date="2020" name="ISME J.">
        <title>Comparative genomics reveals insights into cyanobacterial evolution and habitat adaptation.</title>
        <authorList>
            <person name="Chen M.Y."/>
            <person name="Teng W.K."/>
            <person name="Zhao L."/>
            <person name="Hu C.X."/>
            <person name="Zhou Y.K."/>
            <person name="Han B.P."/>
            <person name="Song L.R."/>
            <person name="Shu W.S."/>
        </authorList>
    </citation>
    <scope>NUCLEOTIDE SEQUENCE [LARGE SCALE GENOMIC DNA]</scope>
    <source>
        <strain evidence="2 3">FACHB-159</strain>
    </source>
</reference>
<feature type="signal peptide" evidence="1">
    <location>
        <begin position="1"/>
        <end position="33"/>
    </location>
</feature>
<sequence>MPISKMRLSRIKIQLQKIAIACSFFLSFTPALAPVYAANIPVKSGSIAQAPYSKLFFTGSVYAVKDKDYNPSNSSLGFFSVWSKNPVNNDIQVSVRYHLQDKYLREPGTYLTGMTILNHNQPLLKINQVIKETHTKKEALHPSYYQTAMFATDPFWIESDPFFYPTYYDWGYVPPSHDYTGFTRFDISRLASAIAQLPNQKLDVQLKFNNGETEHWRLGQGTVQALKQLVEINQ</sequence>
<gene>
    <name evidence="2" type="ORF">H6H03_28595</name>
</gene>
<keyword evidence="1" id="KW-0732">Signal</keyword>
<proteinExistence type="predicted"/>
<dbReference type="EMBL" id="JACJTU010000037">
    <property type="protein sequence ID" value="MBD2737802.1"/>
    <property type="molecule type" value="Genomic_DNA"/>
</dbReference>
<protein>
    <submittedName>
        <fullName evidence="2">Uncharacterized protein</fullName>
    </submittedName>
</protein>
<keyword evidence="3" id="KW-1185">Reference proteome</keyword>
<dbReference type="RefSeq" id="WP_190958374.1">
    <property type="nucleotide sequence ID" value="NZ_JACJTU010000037.1"/>
</dbReference>
<accession>A0ABR8KIC6</accession>
<evidence type="ECO:0000313" key="2">
    <source>
        <dbReference type="EMBL" id="MBD2737802.1"/>
    </source>
</evidence>
<evidence type="ECO:0000256" key="1">
    <source>
        <dbReference type="SAM" id="SignalP"/>
    </source>
</evidence>
<organism evidence="2 3">
    <name type="scientific">Nostoc paludosum FACHB-159</name>
    <dbReference type="NCBI Taxonomy" id="2692908"/>
    <lineage>
        <taxon>Bacteria</taxon>
        <taxon>Bacillati</taxon>
        <taxon>Cyanobacteriota</taxon>
        <taxon>Cyanophyceae</taxon>
        <taxon>Nostocales</taxon>
        <taxon>Nostocaceae</taxon>
        <taxon>Nostoc</taxon>
    </lineage>
</organism>
<name>A0ABR8KIC6_9NOSO</name>
<comment type="caution">
    <text evidence="2">The sequence shown here is derived from an EMBL/GenBank/DDBJ whole genome shotgun (WGS) entry which is preliminary data.</text>
</comment>
<dbReference type="Proteomes" id="UP000637383">
    <property type="component" value="Unassembled WGS sequence"/>
</dbReference>
<evidence type="ECO:0000313" key="3">
    <source>
        <dbReference type="Proteomes" id="UP000637383"/>
    </source>
</evidence>